<keyword evidence="1" id="KW-1133">Transmembrane helix</keyword>
<protein>
    <recommendedName>
        <fullName evidence="4">EXPERA domain-containing protein</fullName>
    </recommendedName>
</protein>
<organism evidence="2 3">
    <name type="scientific">Maribacter cobaltidurans</name>
    <dbReference type="NCBI Taxonomy" id="1178778"/>
    <lineage>
        <taxon>Bacteria</taxon>
        <taxon>Pseudomonadati</taxon>
        <taxon>Bacteroidota</taxon>
        <taxon>Flavobacteriia</taxon>
        <taxon>Flavobacteriales</taxon>
        <taxon>Flavobacteriaceae</taxon>
        <taxon>Maribacter</taxon>
    </lineage>
</organism>
<evidence type="ECO:0000313" key="3">
    <source>
        <dbReference type="Proteomes" id="UP001356308"/>
    </source>
</evidence>
<feature type="transmembrane region" description="Helical" evidence="1">
    <location>
        <begin position="12"/>
        <end position="30"/>
    </location>
</feature>
<accession>A0ABU7ISN1</accession>
<feature type="transmembrane region" description="Helical" evidence="1">
    <location>
        <begin position="118"/>
        <end position="135"/>
    </location>
</feature>
<reference evidence="2 3" key="1">
    <citation type="submission" date="2024-01" db="EMBL/GenBank/DDBJ databases">
        <title>Maribacter spp. originated from different algae showed divergent polysaccharides utilization ability.</title>
        <authorList>
            <person name="Wang H."/>
            <person name="Wu Y."/>
        </authorList>
    </citation>
    <scope>NUCLEOTIDE SEQUENCE [LARGE SCALE GENOMIC DNA]</scope>
    <source>
        <strain evidence="2 3">PR1</strain>
    </source>
</reference>
<evidence type="ECO:0000256" key="1">
    <source>
        <dbReference type="SAM" id="Phobius"/>
    </source>
</evidence>
<keyword evidence="3" id="KW-1185">Reference proteome</keyword>
<gene>
    <name evidence="2" type="ORF">V1I91_07870</name>
</gene>
<proteinExistence type="predicted"/>
<evidence type="ECO:0000313" key="2">
    <source>
        <dbReference type="EMBL" id="MEE1975984.1"/>
    </source>
</evidence>
<feature type="transmembrane region" description="Helical" evidence="1">
    <location>
        <begin position="61"/>
        <end position="81"/>
    </location>
</feature>
<dbReference type="Proteomes" id="UP001356308">
    <property type="component" value="Unassembled WGS sequence"/>
</dbReference>
<keyword evidence="1" id="KW-0812">Transmembrane</keyword>
<dbReference type="EMBL" id="JAZDDG010000003">
    <property type="protein sequence ID" value="MEE1975984.1"/>
    <property type="molecule type" value="Genomic_DNA"/>
</dbReference>
<feature type="transmembrane region" description="Helical" evidence="1">
    <location>
        <begin position="86"/>
        <end position="103"/>
    </location>
</feature>
<name>A0ABU7ISN1_9FLAO</name>
<comment type="caution">
    <text evidence="2">The sequence shown here is derived from an EMBL/GenBank/DDBJ whole genome shotgun (WGS) entry which is preliminary data.</text>
</comment>
<dbReference type="RefSeq" id="WP_272650800.1">
    <property type="nucleotide sequence ID" value="NZ_JAZDDG010000003.1"/>
</dbReference>
<keyword evidence="1" id="KW-0472">Membrane</keyword>
<evidence type="ECO:0008006" key="4">
    <source>
        <dbReference type="Google" id="ProtNLM"/>
    </source>
</evidence>
<sequence length="220" mass="26409">MNSSERKRAKRKLFLDSLMVFFIIASPFIFKLHEYVSTEEGATFNFLGMEIDDNGFANLSVYVWFMLGKLVPLYLLFIWFFTCKHWWYHIILIPITMYAFQIFEEVYSDDYYIDTENILWLLPICMVIIPFVYFIRIKLYDKYVHGIDLEAMEAELQELKEKNEAQGFSSTLSQDKNEIEEELKPKSISEEIDRKLSTNNLEQGLKIFQDKLENWFHFKF</sequence>